<evidence type="ECO:0000256" key="1">
    <source>
        <dbReference type="SAM" id="SignalP"/>
    </source>
</evidence>
<feature type="chain" id="PRO_5026915791" evidence="1">
    <location>
        <begin position="27"/>
        <end position="162"/>
    </location>
</feature>
<organism evidence="2 3">
    <name type="scientific">Sulfitobacter sediminilitoris</name>
    <dbReference type="NCBI Taxonomy" id="2698830"/>
    <lineage>
        <taxon>Bacteria</taxon>
        <taxon>Pseudomonadati</taxon>
        <taxon>Pseudomonadota</taxon>
        <taxon>Alphaproteobacteria</taxon>
        <taxon>Rhodobacterales</taxon>
        <taxon>Roseobacteraceae</taxon>
        <taxon>Sulfitobacter</taxon>
    </lineage>
</organism>
<keyword evidence="3" id="KW-1185">Reference proteome</keyword>
<evidence type="ECO:0000313" key="3">
    <source>
        <dbReference type="Proteomes" id="UP000468591"/>
    </source>
</evidence>
<evidence type="ECO:0000313" key="2">
    <source>
        <dbReference type="EMBL" id="NEK21513.1"/>
    </source>
</evidence>
<feature type="signal peptide" evidence="1">
    <location>
        <begin position="1"/>
        <end position="26"/>
    </location>
</feature>
<accession>A0A6P0CAH4</accession>
<protein>
    <submittedName>
        <fullName evidence="2">DUF922 domain-containing protein</fullName>
    </submittedName>
</protein>
<keyword evidence="1" id="KW-0732">Signal</keyword>
<reference evidence="2 3" key="1">
    <citation type="submission" date="2020-01" db="EMBL/GenBank/DDBJ databases">
        <title>Sulfitobacter sediminilitoris sp. nov., isolated from a tidal flat.</title>
        <authorList>
            <person name="Park S."/>
            <person name="Yoon J.-H."/>
        </authorList>
    </citation>
    <scope>NUCLEOTIDE SEQUENCE [LARGE SCALE GENOMIC DNA]</scope>
    <source>
        <strain evidence="2 3">JBTF-M27</strain>
    </source>
</reference>
<comment type="caution">
    <text evidence="2">The sequence shown here is derived from an EMBL/GenBank/DDBJ whole genome shotgun (WGS) entry which is preliminary data.</text>
</comment>
<dbReference type="Proteomes" id="UP000468591">
    <property type="component" value="Unassembled WGS sequence"/>
</dbReference>
<gene>
    <name evidence="2" type="ORF">GV827_03740</name>
</gene>
<sequence length="162" mass="18212">MRVVKSLWRAMIIGLVAGFVWTPALAAPQITETTKTYSVSETTARGLRSEMRNKGPKGFWGYTRWDIRWTPGCRVSARIVYTLPQHSNPDALPDRTRRAFDRMVANLAAHERLHGQNGINAAHEISRANCKGGAAIIRKYNRADKELDRRTNHGARDGVTLD</sequence>
<proteinExistence type="predicted"/>
<dbReference type="EMBL" id="JAABNT010000002">
    <property type="protein sequence ID" value="NEK21513.1"/>
    <property type="molecule type" value="Genomic_DNA"/>
</dbReference>
<name>A0A6P0CAH4_9RHOB</name>
<dbReference type="InterPro" id="IPR010321">
    <property type="entry name" value="DUF922"/>
</dbReference>
<dbReference type="Pfam" id="PF06037">
    <property type="entry name" value="DUF922"/>
    <property type="match status" value="1"/>
</dbReference>
<dbReference type="AlphaFoldDB" id="A0A6P0CAH4"/>